<dbReference type="Proteomes" id="UP000728032">
    <property type="component" value="Unassembled WGS sequence"/>
</dbReference>
<keyword evidence="6" id="KW-1185">Reference proteome</keyword>
<dbReference type="SUPFAM" id="SSF56112">
    <property type="entry name" value="Protein kinase-like (PK-like)"/>
    <property type="match status" value="1"/>
</dbReference>
<evidence type="ECO:0000313" key="5">
    <source>
        <dbReference type="EMBL" id="CAD7641908.1"/>
    </source>
</evidence>
<evidence type="ECO:0000256" key="1">
    <source>
        <dbReference type="ARBA" id="ARBA00022679"/>
    </source>
</evidence>
<accession>A0A7R9LHM8</accession>
<evidence type="ECO:0000313" key="6">
    <source>
        <dbReference type="Proteomes" id="UP000728032"/>
    </source>
</evidence>
<dbReference type="EMBL" id="OC915777">
    <property type="protein sequence ID" value="CAD7641908.1"/>
    <property type="molecule type" value="Genomic_DNA"/>
</dbReference>
<dbReference type="InterPro" id="IPR050339">
    <property type="entry name" value="CC_SR_Kinase"/>
</dbReference>
<keyword evidence="3" id="KW-0418">Kinase</keyword>
<dbReference type="PANTHER" id="PTHR11042">
    <property type="entry name" value="EUKARYOTIC TRANSLATION INITIATION FACTOR 2-ALPHA KINASE EIF2-ALPHA KINASE -RELATED"/>
    <property type="match status" value="1"/>
</dbReference>
<sequence length="199" mass="23308">MDRYTGGTGWSSFGITYEGLVYGWGCNDNCHLGLARSGKLWNELNEINQRPELKELRNLAKVRSEYVVLYYNSWIERNALFIQMEYCSQNLKNILKLKRQVFGRQSGETMDCVEYFFSCEIFRQILESVHALEAPVAKLKLILSTMMSTPEWHQRPECSEILSEYNEWPIDRNILANDPRFDGILSRLQSNDNHQHNCQ</sequence>
<dbReference type="GO" id="GO:0005634">
    <property type="term" value="C:nucleus"/>
    <property type="evidence" value="ECO:0007669"/>
    <property type="project" value="TreeGrafter"/>
</dbReference>
<keyword evidence="4" id="KW-0067">ATP-binding</keyword>
<evidence type="ECO:0000256" key="4">
    <source>
        <dbReference type="ARBA" id="ARBA00022840"/>
    </source>
</evidence>
<dbReference type="EMBL" id="CAJPVJ010000952">
    <property type="protein sequence ID" value="CAG2163752.1"/>
    <property type="molecule type" value="Genomic_DNA"/>
</dbReference>
<organism evidence="5">
    <name type="scientific">Oppiella nova</name>
    <dbReference type="NCBI Taxonomy" id="334625"/>
    <lineage>
        <taxon>Eukaryota</taxon>
        <taxon>Metazoa</taxon>
        <taxon>Ecdysozoa</taxon>
        <taxon>Arthropoda</taxon>
        <taxon>Chelicerata</taxon>
        <taxon>Arachnida</taxon>
        <taxon>Acari</taxon>
        <taxon>Acariformes</taxon>
        <taxon>Sarcoptiformes</taxon>
        <taxon>Oribatida</taxon>
        <taxon>Brachypylina</taxon>
        <taxon>Oppioidea</taxon>
        <taxon>Oppiidae</taxon>
        <taxon>Oppiella</taxon>
    </lineage>
</organism>
<gene>
    <name evidence="5" type="ORF">ONB1V03_LOCUS3317</name>
</gene>
<name>A0A7R9LHM8_9ACAR</name>
<protein>
    <submittedName>
        <fullName evidence="5">Uncharacterized protein</fullName>
    </submittedName>
</protein>
<keyword evidence="2" id="KW-0547">Nucleotide-binding</keyword>
<dbReference type="AlphaFoldDB" id="A0A7R9LHM8"/>
<keyword evidence="1" id="KW-0808">Transferase</keyword>
<dbReference type="OrthoDB" id="6434949at2759"/>
<reference evidence="5" key="1">
    <citation type="submission" date="2020-11" db="EMBL/GenBank/DDBJ databases">
        <authorList>
            <person name="Tran Van P."/>
        </authorList>
    </citation>
    <scope>NUCLEOTIDE SEQUENCE</scope>
</reference>
<dbReference type="GO" id="GO:0005737">
    <property type="term" value="C:cytoplasm"/>
    <property type="evidence" value="ECO:0007669"/>
    <property type="project" value="TreeGrafter"/>
</dbReference>
<dbReference type="GO" id="GO:0005524">
    <property type="term" value="F:ATP binding"/>
    <property type="evidence" value="ECO:0007669"/>
    <property type="project" value="UniProtKB-KW"/>
</dbReference>
<dbReference type="InterPro" id="IPR011009">
    <property type="entry name" value="Kinase-like_dom_sf"/>
</dbReference>
<dbReference type="GO" id="GO:0004672">
    <property type="term" value="F:protein kinase activity"/>
    <property type="evidence" value="ECO:0007669"/>
    <property type="project" value="TreeGrafter"/>
</dbReference>
<evidence type="ECO:0000256" key="2">
    <source>
        <dbReference type="ARBA" id="ARBA00022741"/>
    </source>
</evidence>
<dbReference type="Gene3D" id="1.10.510.10">
    <property type="entry name" value="Transferase(Phosphotransferase) domain 1"/>
    <property type="match status" value="1"/>
</dbReference>
<evidence type="ECO:0000256" key="3">
    <source>
        <dbReference type="ARBA" id="ARBA00022777"/>
    </source>
</evidence>
<proteinExistence type="predicted"/>